<dbReference type="SUPFAM" id="SSF53187">
    <property type="entry name" value="Zn-dependent exopeptidases"/>
    <property type="match status" value="1"/>
</dbReference>
<dbReference type="AlphaFoldDB" id="A0A4U0TYF8"/>
<evidence type="ECO:0000313" key="3">
    <source>
        <dbReference type="Proteomes" id="UP000308549"/>
    </source>
</evidence>
<comment type="caution">
    <text evidence="2">The sequence shown here is derived from an EMBL/GenBank/DDBJ whole genome shotgun (WGS) entry which is preliminary data.</text>
</comment>
<evidence type="ECO:0000256" key="1">
    <source>
        <dbReference type="SAM" id="SignalP"/>
    </source>
</evidence>
<keyword evidence="3" id="KW-1185">Reference proteome</keyword>
<feature type="chain" id="PRO_5020978325" evidence="1">
    <location>
        <begin position="21"/>
        <end position="502"/>
    </location>
</feature>
<evidence type="ECO:0000313" key="2">
    <source>
        <dbReference type="EMBL" id="TKA26815.1"/>
    </source>
</evidence>
<dbReference type="Gene3D" id="3.50.30.30">
    <property type="match status" value="1"/>
</dbReference>
<dbReference type="Gene3D" id="3.40.630.10">
    <property type="entry name" value="Zn peptidases"/>
    <property type="match status" value="1"/>
</dbReference>
<reference evidence="2 3" key="1">
    <citation type="submission" date="2017-03" db="EMBL/GenBank/DDBJ databases">
        <title>Genomes of endolithic fungi from Antarctica.</title>
        <authorList>
            <person name="Coleine C."/>
            <person name="Masonjones S."/>
            <person name="Stajich J.E."/>
        </authorList>
    </citation>
    <scope>NUCLEOTIDE SEQUENCE [LARGE SCALE GENOMIC DNA]</scope>
    <source>
        <strain evidence="2 3">CCFEE 6315</strain>
    </source>
</reference>
<sequence>MQNLARVVYVLLLSAVLTDGVGHSRNSTKYLADEIQYLASLKVRLTGSPTHNASQLEGLSFPVFTDELPFTYYKGPLSEPSIILNNGTNLPVASFSTYSGFTGSAGVSGRLVDITTSTPEEVPDWEQARDAIALTNITNVPIDAADVFRVWPGSPEWSTGAGTPDISAEGLVRNLTLAADVGVKAVIYAWQNAATGLVDGQYAPFHNLYQGVPTLFVQGSNGMLEDLQAAAANGSHAAVTLEAELQRHQSARTIWTVIEGTDLKNESVILNTHTDGVNIIEENGHIALLAYARELAEHPPRRTTILLFVGQHMHFVAFAQPPQRATSRWLNTHPELWAGRGQRRAPQYGGQLKAVAGSCVEHLGAVHWAEDISSDDWYSTNQTEPELLYASTAPLNALLRRHWRDADPNVTRVTDPVDSVPVQGGEGYPFFLADIPNVSLVRNPSYLLKIWPAAFDEVQLVDLAAVKSQIESFKRVWRAIDEMSAEDIGEQRKDGLHRELHT</sequence>
<organism evidence="2 3">
    <name type="scientific">Salinomyces thailandicus</name>
    <dbReference type="NCBI Taxonomy" id="706561"/>
    <lineage>
        <taxon>Eukaryota</taxon>
        <taxon>Fungi</taxon>
        <taxon>Dikarya</taxon>
        <taxon>Ascomycota</taxon>
        <taxon>Pezizomycotina</taxon>
        <taxon>Dothideomycetes</taxon>
        <taxon>Dothideomycetidae</taxon>
        <taxon>Mycosphaerellales</taxon>
        <taxon>Teratosphaeriaceae</taxon>
        <taxon>Salinomyces</taxon>
    </lineage>
</organism>
<gene>
    <name evidence="2" type="ORF">B0A50_04261</name>
</gene>
<name>A0A4U0TYF8_9PEZI</name>
<protein>
    <submittedName>
        <fullName evidence="2">Uncharacterized protein</fullName>
    </submittedName>
</protein>
<dbReference type="EMBL" id="NAJL01000026">
    <property type="protein sequence ID" value="TKA26815.1"/>
    <property type="molecule type" value="Genomic_DNA"/>
</dbReference>
<keyword evidence="1" id="KW-0732">Signal</keyword>
<proteinExistence type="predicted"/>
<dbReference type="Proteomes" id="UP000308549">
    <property type="component" value="Unassembled WGS sequence"/>
</dbReference>
<dbReference type="OrthoDB" id="3927751at2759"/>
<accession>A0A4U0TYF8</accession>
<feature type="signal peptide" evidence="1">
    <location>
        <begin position="1"/>
        <end position="20"/>
    </location>
</feature>